<proteinExistence type="predicted"/>
<dbReference type="Pfam" id="PF22564">
    <property type="entry name" value="HAAS"/>
    <property type="match status" value="1"/>
</dbReference>
<evidence type="ECO:0000256" key="1">
    <source>
        <dbReference type="SAM" id="Phobius"/>
    </source>
</evidence>
<dbReference type="RefSeq" id="WP_009351860.1">
    <property type="nucleotide sequence ID" value="NZ_CP110418.1"/>
</dbReference>
<evidence type="ECO:0000313" key="2">
    <source>
        <dbReference type="EMBL" id="UZG51422.1"/>
    </source>
</evidence>
<dbReference type="EMBL" id="CP110418">
    <property type="protein sequence ID" value="UZG51422.1"/>
    <property type="molecule type" value="Genomic_DNA"/>
</dbReference>
<feature type="transmembrane region" description="Helical" evidence="1">
    <location>
        <begin position="110"/>
        <end position="137"/>
    </location>
</feature>
<sequence length="184" mass="20029">MNKQEFLNTLRIIFKKANVLDVKSIIDVYEEHFAVGYEKGLNDEQIIKSLGTPKEIYTSYVEAGIITDEIGREGTKRTVNMQAIYARLEEYKALLLPQLPGVAKKASHTLLTVASALTYIVGVLLFIVTPAILFLLSGSWQPLANVTPLPAVSIVTLAGIAGLGLFGGLTCIYAGSELNNVCKR</sequence>
<evidence type="ECO:0000313" key="3">
    <source>
        <dbReference type="Proteomes" id="UP001164244"/>
    </source>
</evidence>
<protein>
    <submittedName>
        <fullName evidence="2">DUF1700 domain-containing protein</fullName>
    </submittedName>
</protein>
<dbReference type="KEGG" id="vrg:OKW85_02100"/>
<dbReference type="AlphaFoldDB" id="A0AA47AIN5"/>
<keyword evidence="1" id="KW-0472">Membrane</keyword>
<dbReference type="Proteomes" id="UP001164244">
    <property type="component" value="Chromosome"/>
</dbReference>
<keyword evidence="1" id="KW-1133">Transmembrane helix</keyword>
<name>A0AA47AIN5_9FIRM</name>
<reference evidence="2" key="1">
    <citation type="submission" date="2022-11" db="EMBL/GenBank/DDBJ databases">
        <title>Complete genome sequence of Veillonella rogosae KCOM 3468 isolated from human Subgingival dental plaque of Chronic peridontitis Lesion.</title>
        <authorList>
            <person name="Park S.-N."/>
            <person name="Lim Y.K."/>
            <person name="Kook J.-K."/>
        </authorList>
    </citation>
    <scope>NUCLEOTIDE SEQUENCE</scope>
    <source>
        <strain evidence="2">KCOM 3468</strain>
    </source>
</reference>
<feature type="transmembrane region" description="Helical" evidence="1">
    <location>
        <begin position="149"/>
        <end position="174"/>
    </location>
</feature>
<accession>A0AA47AIN5</accession>
<keyword evidence="1" id="KW-0812">Transmembrane</keyword>
<gene>
    <name evidence="2" type="ORF">OKW85_02100</name>
</gene>
<organism evidence="2 3">
    <name type="scientific">Veillonella rogosae</name>
    <dbReference type="NCBI Taxonomy" id="423477"/>
    <lineage>
        <taxon>Bacteria</taxon>
        <taxon>Bacillati</taxon>
        <taxon>Bacillota</taxon>
        <taxon>Negativicutes</taxon>
        <taxon>Veillonellales</taxon>
        <taxon>Veillonellaceae</taxon>
        <taxon>Veillonella</taxon>
    </lineage>
</organism>